<dbReference type="AlphaFoldDB" id="A0A0D8IBJ0"/>
<dbReference type="EC" id="1.11.1.24" evidence="3"/>
<evidence type="ECO:0000256" key="10">
    <source>
        <dbReference type="ARBA" id="ARBA00038489"/>
    </source>
</evidence>
<gene>
    <name evidence="13" type="primary">bcp</name>
    <name evidence="13" type="ORF">CACET_c27250</name>
</gene>
<name>A0A0D8IBJ0_9CLOT</name>
<dbReference type="Pfam" id="PF00578">
    <property type="entry name" value="AhpC-TSA"/>
    <property type="match status" value="1"/>
</dbReference>
<comment type="subunit">
    <text evidence="2">Monomer.</text>
</comment>
<dbReference type="KEGG" id="cace:CACET_c27250"/>
<proteinExistence type="inferred from homology"/>
<keyword evidence="6 13" id="KW-0560">Oxidoreductase</keyword>
<evidence type="ECO:0000313" key="13">
    <source>
        <dbReference type="EMBL" id="AKL96170.1"/>
    </source>
</evidence>
<protein>
    <recommendedName>
        <fullName evidence="3">thioredoxin-dependent peroxiredoxin</fullName>
        <ecNumber evidence="3">1.11.1.24</ecNumber>
    </recommendedName>
    <alternativeName>
        <fullName evidence="11">Bacterioferritin comigratory protein</fullName>
    </alternativeName>
    <alternativeName>
        <fullName evidence="9">Thioredoxin peroxidase</fullName>
    </alternativeName>
</protein>
<dbReference type="PATRIC" id="fig|84022.5.peg.661"/>
<sequence length="153" mass="17336">MLKVGDKAPNFTLKNEEGHDISLNDFKGKKVVLYFYPKDNTPGCTKQACSFRDVYDEILDAGAVVIGISKDSATSHQKFKDKHQLPFYLLSDPERSVLESYGAWQEKKMFGKVAMGIVRMTFIIDENGTIIKIFPKVKPDMHGEEVLKALEKF</sequence>
<dbReference type="Gene3D" id="3.40.30.10">
    <property type="entry name" value="Glutaredoxin"/>
    <property type="match status" value="1"/>
</dbReference>
<keyword evidence="14" id="KW-1185">Reference proteome</keyword>
<dbReference type="GO" id="GO:0045454">
    <property type="term" value="P:cell redox homeostasis"/>
    <property type="evidence" value="ECO:0007669"/>
    <property type="project" value="TreeGrafter"/>
</dbReference>
<accession>A0A0D8IBJ0</accession>
<dbReference type="STRING" id="84022.CACET_c27250"/>
<dbReference type="PANTHER" id="PTHR42801">
    <property type="entry name" value="THIOREDOXIN-DEPENDENT PEROXIDE REDUCTASE"/>
    <property type="match status" value="1"/>
</dbReference>
<evidence type="ECO:0000256" key="7">
    <source>
        <dbReference type="ARBA" id="ARBA00023157"/>
    </source>
</evidence>
<evidence type="ECO:0000256" key="6">
    <source>
        <dbReference type="ARBA" id="ARBA00023002"/>
    </source>
</evidence>
<evidence type="ECO:0000256" key="4">
    <source>
        <dbReference type="ARBA" id="ARBA00022559"/>
    </source>
</evidence>
<keyword evidence="7" id="KW-1015">Disulfide bond</keyword>
<keyword evidence="5" id="KW-0049">Antioxidant</keyword>
<dbReference type="RefSeq" id="WP_044825204.1">
    <property type="nucleotide sequence ID" value="NZ_CP009687.1"/>
</dbReference>
<dbReference type="SUPFAM" id="SSF52833">
    <property type="entry name" value="Thioredoxin-like"/>
    <property type="match status" value="1"/>
</dbReference>
<organism evidence="13 14">
    <name type="scientific">Clostridium aceticum</name>
    <dbReference type="NCBI Taxonomy" id="84022"/>
    <lineage>
        <taxon>Bacteria</taxon>
        <taxon>Bacillati</taxon>
        <taxon>Bacillota</taxon>
        <taxon>Clostridia</taxon>
        <taxon>Eubacteriales</taxon>
        <taxon>Clostridiaceae</taxon>
        <taxon>Clostridium</taxon>
    </lineage>
</organism>
<evidence type="ECO:0000313" key="14">
    <source>
        <dbReference type="Proteomes" id="UP000035704"/>
    </source>
</evidence>
<dbReference type="InterPro" id="IPR036249">
    <property type="entry name" value="Thioredoxin-like_sf"/>
</dbReference>
<keyword evidence="4 13" id="KW-0575">Peroxidase</keyword>
<dbReference type="FunFam" id="3.40.30.10:FF:000007">
    <property type="entry name" value="Thioredoxin-dependent thiol peroxidase"/>
    <property type="match status" value="1"/>
</dbReference>
<comment type="catalytic activity">
    <reaction evidence="12">
        <text>a hydroperoxide + [thioredoxin]-dithiol = an alcohol + [thioredoxin]-disulfide + H2O</text>
        <dbReference type="Rhea" id="RHEA:62620"/>
        <dbReference type="Rhea" id="RHEA-COMP:10698"/>
        <dbReference type="Rhea" id="RHEA-COMP:10700"/>
        <dbReference type="ChEBI" id="CHEBI:15377"/>
        <dbReference type="ChEBI" id="CHEBI:29950"/>
        <dbReference type="ChEBI" id="CHEBI:30879"/>
        <dbReference type="ChEBI" id="CHEBI:35924"/>
        <dbReference type="ChEBI" id="CHEBI:50058"/>
        <dbReference type="EC" id="1.11.1.24"/>
    </reaction>
</comment>
<evidence type="ECO:0000256" key="3">
    <source>
        <dbReference type="ARBA" id="ARBA00013017"/>
    </source>
</evidence>
<dbReference type="GO" id="GO:0008379">
    <property type="term" value="F:thioredoxin peroxidase activity"/>
    <property type="evidence" value="ECO:0007669"/>
    <property type="project" value="TreeGrafter"/>
</dbReference>
<evidence type="ECO:0000256" key="8">
    <source>
        <dbReference type="ARBA" id="ARBA00023284"/>
    </source>
</evidence>
<dbReference type="InterPro" id="IPR013766">
    <property type="entry name" value="Thioredoxin_domain"/>
</dbReference>
<dbReference type="OrthoDB" id="9812811at2"/>
<dbReference type="CDD" id="cd03017">
    <property type="entry name" value="PRX_BCP"/>
    <property type="match status" value="1"/>
</dbReference>
<comment type="function">
    <text evidence="1">Thiol-specific peroxidase that catalyzes the reduction of hydrogen peroxide and organic hydroperoxides to water and alcohols, respectively. Plays a role in cell protection against oxidative stress by detoxifying peroxides and as sensor of hydrogen peroxide-mediated signaling events.</text>
</comment>
<keyword evidence="8" id="KW-0676">Redox-active center</keyword>
<dbReference type="InterPro" id="IPR024706">
    <property type="entry name" value="Peroxiredoxin_AhpC-typ"/>
</dbReference>
<evidence type="ECO:0000256" key="1">
    <source>
        <dbReference type="ARBA" id="ARBA00003330"/>
    </source>
</evidence>
<dbReference type="NCBIfam" id="NF006960">
    <property type="entry name" value="PRK09437.1"/>
    <property type="match status" value="1"/>
</dbReference>
<dbReference type="InterPro" id="IPR000866">
    <property type="entry name" value="AhpC/TSA"/>
</dbReference>
<evidence type="ECO:0000256" key="9">
    <source>
        <dbReference type="ARBA" id="ARBA00032824"/>
    </source>
</evidence>
<evidence type="ECO:0000256" key="5">
    <source>
        <dbReference type="ARBA" id="ARBA00022862"/>
    </source>
</evidence>
<dbReference type="InterPro" id="IPR050924">
    <property type="entry name" value="Peroxiredoxin_BCP/PrxQ"/>
</dbReference>
<dbReference type="PROSITE" id="PS51352">
    <property type="entry name" value="THIOREDOXIN_2"/>
    <property type="match status" value="1"/>
</dbReference>
<dbReference type="EMBL" id="CP009687">
    <property type="protein sequence ID" value="AKL96170.1"/>
    <property type="molecule type" value="Genomic_DNA"/>
</dbReference>
<dbReference type="PIRSF" id="PIRSF000239">
    <property type="entry name" value="AHPC"/>
    <property type="match status" value="1"/>
</dbReference>
<evidence type="ECO:0000256" key="11">
    <source>
        <dbReference type="ARBA" id="ARBA00041373"/>
    </source>
</evidence>
<dbReference type="Proteomes" id="UP000035704">
    <property type="component" value="Chromosome"/>
</dbReference>
<reference evidence="13 14" key="1">
    <citation type="submission" date="2014-10" db="EMBL/GenBank/DDBJ databases">
        <title>Genome sequence of Clostridium aceticum DSM 1496.</title>
        <authorList>
            <person name="Poehlein A."/>
            <person name="Schiel-Bengelsdorf B."/>
            <person name="Gottschalk G."/>
            <person name="Duerre P."/>
            <person name="Daniel R."/>
        </authorList>
    </citation>
    <scope>NUCLEOTIDE SEQUENCE [LARGE SCALE GENOMIC DNA]</scope>
    <source>
        <strain evidence="13 14">DSM 1496</strain>
    </source>
</reference>
<dbReference type="PANTHER" id="PTHR42801:SF4">
    <property type="entry name" value="AHPC_TSA FAMILY PROTEIN"/>
    <property type="match status" value="1"/>
</dbReference>
<comment type="similarity">
    <text evidence="10">Belongs to the peroxiredoxin family. BCP/PrxQ subfamily.</text>
</comment>
<evidence type="ECO:0000256" key="2">
    <source>
        <dbReference type="ARBA" id="ARBA00011245"/>
    </source>
</evidence>
<dbReference type="GO" id="GO:0005737">
    <property type="term" value="C:cytoplasm"/>
    <property type="evidence" value="ECO:0007669"/>
    <property type="project" value="TreeGrafter"/>
</dbReference>
<dbReference type="GO" id="GO:0034599">
    <property type="term" value="P:cellular response to oxidative stress"/>
    <property type="evidence" value="ECO:0007669"/>
    <property type="project" value="TreeGrafter"/>
</dbReference>
<evidence type="ECO:0000256" key="12">
    <source>
        <dbReference type="ARBA" id="ARBA00049091"/>
    </source>
</evidence>